<evidence type="ECO:0000313" key="2">
    <source>
        <dbReference type="Proteomes" id="UP000551353"/>
    </source>
</evidence>
<reference evidence="1 2" key="1">
    <citation type="submission" date="2020-08" db="EMBL/GenBank/DDBJ databases">
        <title>Genomic Encyclopedia of Type Strains, Phase IV (KMG-V): Genome sequencing to study the core and pangenomes of soil and plant-associated prokaryotes.</title>
        <authorList>
            <person name="Whitman W."/>
        </authorList>
    </citation>
    <scope>NUCLEOTIDE SEQUENCE [LARGE SCALE GENOMIC DNA]</scope>
    <source>
        <strain evidence="1 2">SEMIA 4087</strain>
    </source>
</reference>
<evidence type="ECO:0000313" key="1">
    <source>
        <dbReference type="EMBL" id="MBB4231990.1"/>
    </source>
</evidence>
<name>A0ABR6IVP8_9HYPH</name>
<proteinExistence type="predicted"/>
<accession>A0ABR6IVP8</accession>
<protein>
    <submittedName>
        <fullName evidence="1">Uncharacterized protein</fullName>
    </submittedName>
</protein>
<dbReference type="EMBL" id="JACIFX010000009">
    <property type="protein sequence ID" value="MBB4231990.1"/>
    <property type="molecule type" value="Genomic_DNA"/>
</dbReference>
<gene>
    <name evidence="1" type="ORF">GGD56_005882</name>
</gene>
<dbReference type="Proteomes" id="UP000551353">
    <property type="component" value="Unassembled WGS sequence"/>
</dbReference>
<keyword evidence="2" id="KW-1185">Reference proteome</keyword>
<sequence>MRGYKQKPAIILRHQQGNMKEAGPAEIKRDPGRLIANGRDPFLALLRRHISQIDHHHLEIGLFHRLLKRLPIPFDEARAQNLVALDDLSKSRFDGRRLEDAANLPSNRNVERRISRTQLINNPAAQLSLRAREFANNFLFYVRLCGGAFNGTHNALSSPRRAPLRKSFSDGTRYCAVL</sequence>
<comment type="caution">
    <text evidence="1">The sequence shown here is derived from an EMBL/GenBank/DDBJ whole genome shotgun (WGS) entry which is preliminary data.</text>
</comment>
<organism evidence="1 2">
    <name type="scientific">Rhizobium mongolense</name>
    <dbReference type="NCBI Taxonomy" id="57676"/>
    <lineage>
        <taxon>Bacteria</taxon>
        <taxon>Pseudomonadati</taxon>
        <taxon>Pseudomonadota</taxon>
        <taxon>Alphaproteobacteria</taxon>
        <taxon>Hyphomicrobiales</taxon>
        <taxon>Rhizobiaceae</taxon>
        <taxon>Rhizobium/Agrobacterium group</taxon>
        <taxon>Rhizobium</taxon>
    </lineage>
</organism>